<dbReference type="Proteomes" id="UP001057402">
    <property type="component" value="Chromosome 7"/>
</dbReference>
<accession>A0ACB9NYX1</accession>
<keyword evidence="2" id="KW-1185">Reference proteome</keyword>
<reference evidence="2" key="1">
    <citation type="journal article" date="2023" name="Front. Plant Sci.">
        <title>Chromosomal-level genome assembly of Melastoma candidum provides insights into trichome evolution.</title>
        <authorList>
            <person name="Zhong Y."/>
            <person name="Wu W."/>
            <person name="Sun C."/>
            <person name="Zou P."/>
            <person name="Liu Y."/>
            <person name="Dai S."/>
            <person name="Zhou R."/>
        </authorList>
    </citation>
    <scope>NUCLEOTIDE SEQUENCE [LARGE SCALE GENOMIC DNA]</scope>
</reference>
<name>A0ACB9NYX1_9MYRT</name>
<proteinExistence type="predicted"/>
<evidence type="ECO:0000313" key="2">
    <source>
        <dbReference type="Proteomes" id="UP001057402"/>
    </source>
</evidence>
<organism evidence="1 2">
    <name type="scientific">Melastoma candidum</name>
    <dbReference type="NCBI Taxonomy" id="119954"/>
    <lineage>
        <taxon>Eukaryota</taxon>
        <taxon>Viridiplantae</taxon>
        <taxon>Streptophyta</taxon>
        <taxon>Embryophyta</taxon>
        <taxon>Tracheophyta</taxon>
        <taxon>Spermatophyta</taxon>
        <taxon>Magnoliopsida</taxon>
        <taxon>eudicotyledons</taxon>
        <taxon>Gunneridae</taxon>
        <taxon>Pentapetalae</taxon>
        <taxon>rosids</taxon>
        <taxon>malvids</taxon>
        <taxon>Myrtales</taxon>
        <taxon>Melastomataceae</taxon>
        <taxon>Melastomatoideae</taxon>
        <taxon>Melastomateae</taxon>
        <taxon>Melastoma</taxon>
    </lineage>
</organism>
<protein>
    <submittedName>
        <fullName evidence="1">Uncharacterized protein</fullName>
    </submittedName>
</protein>
<sequence length="100" mass="11173">MLGFNWGVASLWACITETRSRGPCDAPPLTIGSPSIYLSYSGSQNWLPNKEIDVIESLISFNIREEKFCLARLPVGRTFPPHDTPPQHTFHPPTPNIIPK</sequence>
<dbReference type="EMBL" id="CM042886">
    <property type="protein sequence ID" value="KAI4341535.1"/>
    <property type="molecule type" value="Genomic_DNA"/>
</dbReference>
<comment type="caution">
    <text evidence="1">The sequence shown here is derived from an EMBL/GenBank/DDBJ whole genome shotgun (WGS) entry which is preliminary data.</text>
</comment>
<gene>
    <name evidence="1" type="ORF">MLD38_026248</name>
</gene>
<evidence type="ECO:0000313" key="1">
    <source>
        <dbReference type="EMBL" id="KAI4341535.1"/>
    </source>
</evidence>